<feature type="compositionally biased region" description="Basic and acidic residues" evidence="1">
    <location>
        <begin position="2368"/>
        <end position="2379"/>
    </location>
</feature>
<dbReference type="Pfam" id="PF03607">
    <property type="entry name" value="DCX"/>
    <property type="match status" value="2"/>
</dbReference>
<feature type="region of interest" description="Disordered" evidence="1">
    <location>
        <begin position="677"/>
        <end position="761"/>
    </location>
</feature>
<feature type="compositionally biased region" description="Basic and acidic residues" evidence="1">
    <location>
        <begin position="1199"/>
        <end position="1215"/>
    </location>
</feature>
<dbReference type="EMBL" id="OU015567">
    <property type="protein sequence ID" value="CAG5110226.1"/>
    <property type="molecule type" value="Genomic_DNA"/>
</dbReference>
<feature type="region of interest" description="Disordered" evidence="1">
    <location>
        <begin position="1449"/>
        <end position="1489"/>
    </location>
</feature>
<feature type="compositionally biased region" description="Polar residues" evidence="1">
    <location>
        <begin position="1454"/>
        <end position="1472"/>
    </location>
</feature>
<feature type="region of interest" description="Disordered" evidence="1">
    <location>
        <begin position="940"/>
        <end position="964"/>
    </location>
</feature>
<feature type="compositionally biased region" description="Basic and acidic residues" evidence="1">
    <location>
        <begin position="285"/>
        <end position="294"/>
    </location>
</feature>
<feature type="region of interest" description="Disordered" evidence="1">
    <location>
        <begin position="2127"/>
        <end position="2172"/>
    </location>
</feature>
<feature type="region of interest" description="Disordered" evidence="1">
    <location>
        <begin position="1157"/>
        <end position="1295"/>
    </location>
</feature>
<feature type="compositionally biased region" description="Low complexity" evidence="1">
    <location>
        <begin position="516"/>
        <end position="535"/>
    </location>
</feature>
<organism evidence="3 4">
    <name type="scientific">Oikopleura dioica</name>
    <name type="common">Tunicate</name>
    <dbReference type="NCBI Taxonomy" id="34765"/>
    <lineage>
        <taxon>Eukaryota</taxon>
        <taxon>Metazoa</taxon>
        <taxon>Chordata</taxon>
        <taxon>Tunicata</taxon>
        <taxon>Appendicularia</taxon>
        <taxon>Copelata</taxon>
        <taxon>Oikopleuridae</taxon>
        <taxon>Oikopleura</taxon>
    </lineage>
</organism>
<feature type="compositionally biased region" description="Basic and acidic residues" evidence="1">
    <location>
        <begin position="2299"/>
        <end position="2322"/>
    </location>
</feature>
<feature type="compositionally biased region" description="Polar residues" evidence="1">
    <location>
        <begin position="1264"/>
        <end position="1276"/>
    </location>
</feature>
<feature type="compositionally biased region" description="Acidic residues" evidence="1">
    <location>
        <begin position="605"/>
        <end position="618"/>
    </location>
</feature>
<dbReference type="CDD" id="cd17071">
    <property type="entry name" value="DCX1_DCDC2_like"/>
    <property type="match status" value="1"/>
</dbReference>
<feature type="region of interest" description="Disordered" evidence="1">
    <location>
        <begin position="2044"/>
        <end position="2071"/>
    </location>
</feature>
<evidence type="ECO:0000259" key="2">
    <source>
        <dbReference type="PROSITE" id="PS50309"/>
    </source>
</evidence>
<feature type="region of interest" description="Disordered" evidence="1">
    <location>
        <begin position="896"/>
        <end position="920"/>
    </location>
</feature>
<reference evidence="3 4" key="1">
    <citation type="submission" date="2021-04" db="EMBL/GenBank/DDBJ databases">
        <authorList>
            <person name="Bliznina A."/>
        </authorList>
    </citation>
    <scope>NUCLEOTIDE SEQUENCE [LARGE SCALE GENOMIC DNA]</scope>
</reference>
<evidence type="ECO:0000313" key="3">
    <source>
        <dbReference type="EMBL" id="CAG5110226.1"/>
    </source>
</evidence>
<feature type="compositionally biased region" description="Basic and acidic residues" evidence="1">
    <location>
        <begin position="2250"/>
        <end position="2269"/>
    </location>
</feature>
<feature type="region of interest" description="Disordered" evidence="1">
    <location>
        <begin position="1646"/>
        <end position="1686"/>
    </location>
</feature>
<feature type="region of interest" description="Disordered" evidence="1">
    <location>
        <begin position="1026"/>
        <end position="1050"/>
    </location>
</feature>
<feature type="compositionally biased region" description="Basic and acidic residues" evidence="1">
    <location>
        <begin position="1244"/>
        <end position="1263"/>
    </location>
</feature>
<feature type="compositionally biased region" description="Basic and acidic residues" evidence="1">
    <location>
        <begin position="105"/>
        <end position="125"/>
    </location>
</feature>
<gene>
    <name evidence="3" type="ORF">OKIOD_LOCUS13414</name>
</gene>
<feature type="compositionally biased region" description="Acidic residues" evidence="1">
    <location>
        <begin position="2215"/>
        <end position="2226"/>
    </location>
</feature>
<feature type="domain" description="Doublecortin" evidence="2">
    <location>
        <begin position="22"/>
        <end position="105"/>
    </location>
</feature>
<feature type="compositionally biased region" description="Low complexity" evidence="1">
    <location>
        <begin position="2546"/>
        <end position="2563"/>
    </location>
</feature>
<protein>
    <submittedName>
        <fullName evidence="3">Oidioi.mRNA.OKI2018_I69.chr2.g4649.t3.cds</fullName>
    </submittedName>
</protein>
<feature type="compositionally biased region" description="Low complexity" evidence="1">
    <location>
        <begin position="2129"/>
        <end position="2165"/>
    </location>
</feature>
<dbReference type="CDD" id="cd01617">
    <property type="entry name" value="DCX"/>
    <property type="match status" value="1"/>
</dbReference>
<feature type="compositionally biased region" description="Acidic residues" evidence="1">
    <location>
        <begin position="2449"/>
        <end position="2467"/>
    </location>
</feature>
<feature type="compositionally biased region" description="Polar residues" evidence="1">
    <location>
        <begin position="2386"/>
        <end position="2398"/>
    </location>
</feature>
<feature type="region of interest" description="Disordered" evidence="1">
    <location>
        <begin position="416"/>
        <end position="486"/>
    </location>
</feature>
<feature type="compositionally biased region" description="Basic and acidic residues" evidence="1">
    <location>
        <begin position="139"/>
        <end position="160"/>
    </location>
</feature>
<dbReference type="InterPro" id="IPR036572">
    <property type="entry name" value="Doublecortin_dom_sf"/>
</dbReference>
<feature type="compositionally biased region" description="Polar residues" evidence="1">
    <location>
        <begin position="1232"/>
        <end position="1243"/>
    </location>
</feature>
<proteinExistence type="predicted"/>
<accession>A0ABN7SXL4</accession>
<dbReference type="PROSITE" id="PS50309">
    <property type="entry name" value="DC"/>
    <property type="match status" value="2"/>
</dbReference>
<dbReference type="SMART" id="SM00537">
    <property type="entry name" value="DCX"/>
    <property type="match status" value="2"/>
</dbReference>
<feature type="compositionally biased region" description="Basic and acidic residues" evidence="1">
    <location>
        <begin position="2489"/>
        <end position="2521"/>
    </location>
</feature>
<feature type="region of interest" description="Disordered" evidence="1">
    <location>
        <begin position="515"/>
        <end position="547"/>
    </location>
</feature>
<evidence type="ECO:0000313" key="4">
    <source>
        <dbReference type="Proteomes" id="UP001158576"/>
    </source>
</evidence>
<dbReference type="InterPro" id="IPR003533">
    <property type="entry name" value="Doublecortin_dom"/>
</dbReference>
<feature type="compositionally biased region" description="Basic and acidic residues" evidence="1">
    <location>
        <begin position="2430"/>
        <end position="2440"/>
    </location>
</feature>
<dbReference type="SUPFAM" id="SSF89837">
    <property type="entry name" value="Doublecortin (DC)"/>
    <property type="match status" value="2"/>
</dbReference>
<feature type="region of interest" description="Disordered" evidence="1">
    <location>
        <begin position="2535"/>
        <end position="2576"/>
    </location>
</feature>
<feature type="compositionally biased region" description="Acidic residues" evidence="1">
    <location>
        <begin position="1653"/>
        <end position="1666"/>
    </location>
</feature>
<name>A0ABN7SXL4_OIKDI</name>
<evidence type="ECO:0000256" key="1">
    <source>
        <dbReference type="SAM" id="MobiDB-lite"/>
    </source>
</evidence>
<feature type="compositionally biased region" description="Basic and acidic residues" evidence="1">
    <location>
        <begin position="436"/>
        <end position="456"/>
    </location>
</feature>
<feature type="compositionally biased region" description="Basic and acidic residues" evidence="1">
    <location>
        <begin position="2566"/>
        <end position="2576"/>
    </location>
</feature>
<feature type="compositionally biased region" description="Polar residues" evidence="1">
    <location>
        <begin position="1942"/>
        <end position="1954"/>
    </location>
</feature>
<feature type="region of interest" description="Disordered" evidence="1">
    <location>
        <begin position="1934"/>
        <end position="1954"/>
    </location>
</feature>
<feature type="compositionally biased region" description="Acidic residues" evidence="1">
    <location>
        <begin position="2356"/>
        <end position="2367"/>
    </location>
</feature>
<dbReference type="Proteomes" id="UP001158576">
    <property type="component" value="Chromosome 2"/>
</dbReference>
<feature type="region of interest" description="Disordered" evidence="1">
    <location>
        <begin position="804"/>
        <end position="860"/>
    </location>
</feature>
<feature type="compositionally biased region" description="Polar residues" evidence="1">
    <location>
        <begin position="949"/>
        <end position="958"/>
    </location>
</feature>
<feature type="region of interest" description="Disordered" evidence="1">
    <location>
        <begin position="1748"/>
        <end position="1771"/>
    </location>
</feature>
<dbReference type="PANTHER" id="PTHR23004">
    <property type="entry name" value="DOUBLECORTIN DOMAIN CONTAINING 2"/>
    <property type="match status" value="1"/>
</dbReference>
<feature type="compositionally biased region" description="Polar residues" evidence="1">
    <location>
        <begin position="1173"/>
        <end position="1182"/>
    </location>
</feature>
<feature type="region of interest" description="Disordered" evidence="1">
    <location>
        <begin position="2202"/>
        <end position="2521"/>
    </location>
</feature>
<feature type="compositionally biased region" description="Basic and acidic residues" evidence="1">
    <location>
        <begin position="2227"/>
        <end position="2241"/>
    </location>
</feature>
<feature type="region of interest" description="Disordered" evidence="1">
    <location>
        <begin position="280"/>
        <end position="303"/>
    </location>
</feature>
<feature type="compositionally biased region" description="Acidic residues" evidence="1">
    <location>
        <begin position="2050"/>
        <end position="2060"/>
    </location>
</feature>
<feature type="region of interest" description="Disordered" evidence="1">
    <location>
        <begin position="105"/>
        <end position="166"/>
    </location>
</feature>
<feature type="compositionally biased region" description="Basic and acidic residues" evidence="1">
    <location>
        <begin position="2405"/>
        <end position="2419"/>
    </location>
</feature>
<feature type="domain" description="Doublecortin" evidence="2">
    <location>
        <begin position="176"/>
        <end position="258"/>
    </location>
</feature>
<dbReference type="Gene3D" id="3.10.20.230">
    <property type="entry name" value="Doublecortin domain"/>
    <property type="match status" value="2"/>
</dbReference>
<feature type="compositionally biased region" description="Basic and acidic residues" evidence="1">
    <location>
        <begin position="1550"/>
        <end position="1563"/>
    </location>
</feature>
<keyword evidence="4" id="KW-1185">Reference proteome</keyword>
<feature type="region of interest" description="Disordered" evidence="1">
    <location>
        <begin position="1550"/>
        <end position="1579"/>
    </location>
</feature>
<feature type="region of interest" description="Disordered" evidence="1">
    <location>
        <begin position="579"/>
        <end position="633"/>
    </location>
</feature>
<feature type="compositionally biased region" description="Basic and acidic residues" evidence="1">
    <location>
        <begin position="2338"/>
        <end position="2355"/>
    </location>
</feature>
<dbReference type="PANTHER" id="PTHR23004:SF11">
    <property type="entry name" value="PROTEIN RPI-1"/>
    <property type="match status" value="1"/>
</dbReference>
<sequence>MNKQRFPHVLSKLTMEPPRAAKTITVFVNGDPHHSGKKFIVNTKRTPTFDSLLGDVTTGVNAPFGAVRNLYTPVGGTRVLDLEALGSGKQYVAGGIKKFKKVEYGRTPRRAKSQDPRSYRHREEAGCFSYKSSSGGNKENAKPDNEKTKKGAKVNSEKKSIPATSRFQNINDQHMKNITVYANGNPRVNFRFLLKSPRSQKLDYILDDVAVKISAKTGYAIRNLFAMSGEKITDAAQIRDGESYVAAGVEKFKRAAYGMSSATSQERPGRVRSRPLKPLKAPVKSQKETKEISGLKKPTKVQRKEALPPIAVAPVQKEPSDVVPDAPDIKTDLPIDQHSLPTHVSEFAANASDFIASESTETPDVVYSAPPGPLFVQDIEDEEELDDATANQTTTIISSRSAPDGMEFVLINPEDIPTVESTPEVPACEESQSRPSSKDAKVHFGDSPEAIKRPESNQEGEEADQTVAEQSDNEIKQENLISTNELTGEETIAEEQIAESRKEIEQIVHEEITSNTVTSETAVEEATTVTSAAPVPETPPTPKIESPLVENQHVKKWIDEEAVLAEYGIVECEEELSGAQILPPPSTASTHESTKELETAPLETGSDEQTEVEEEEAKEELQNTLIEDEDVEASVGEVSAELDDIKKEVEVVVDRTEQVSNDVDLLSNVIDQVQELETSAADEPESEMTTSVDVMKDIEYVSRTDSPSTEGPDDDEIDERTLNDIDGSVENPAPIMHVEVNPVFDSSEVNEDDEKRVDESDFVVEKAVGEDMLCRLSSSSTEGPDEDFSLIDDVSEDNILDETREAAPENQQQDFEMTPSERESEAVEVIIEDGPVQRPEIVEQKSNEDLPQNDDENAQESFEVLNFEEKSDFTAIADEENEELVIRENDIKTDTGAQEKIIDSEDKEIEEESKEAIISENIDVENADVIISEETIAEEETKEAFVSENIDSGENDTLISKEPIDAKTDEAVIIENNQVDEMDQDEAVDLDVISADPIVNESIADDICEADKSIVVENELEHVDNEIDGQENAESEIGKAVESSNIDVEESPEIEVEKIADEIQEEGTINRNTKDIVSNEEIDTTDEVVVSSEVEESDQVIVPHPAITESQTPIDIDSPDIVTEIDITQANNVEPQETTLEAVPEDSIIEDLIEKKNDDGEIVAEKEDDIQLASETIQSDVNSDILAEQDYSPEEETQEKELSVQESHQESHIQDEPEEEPASEKFDLISALISTEPETTQNEHQAEELKIQEPEETLSKENVQETVEDQTLLSGKTSHEDIIFEDTPSGPKIVDSEIPSISELEIPNEEEISHLLSSSSRITLPSEETLDRRTDELIADDLSCEQVTFASIDTNSEDFIMSQSESTTTGLSTIAESFESRMDSSLTPNQASVTDDQSMEVLEAVQIIAQDAKLPLFQPELDSAIGSTTEDPNIITDLKNLEVVDVSGRETSADSEITSENLAAETEVSQNEQKTENTEGPETVQEDVKIENLSKREEIVEQEQLGNDVNNQQNDLETDLEVASSTKISEESGKTPETQEIMLVEKIQKETMPESEAITHENDNIEETASTTEEPPLQEEEETLIAAKVDIVVEETIEDEAIVEPVQQFTTSTTEALISKLENVEQNTIILDERKSLAEEKIKVADKERVENDSEDQIQSDDQVVEDELRTEEPDQPLEINDAKISDSEVEEKVKHLVEETVEKVCTVAEPTQDGPPEAKEIEEKEIIAEKILETTVERDLDLDSLEGNASEIKDETVDEVSDLPLESERETSQAVTELLNQETETLEPQCGEEGLVIAHESKEEVLDAEKVIIAEKIDDCKEVPQEISDEQKITDEVDIIESQNITAINDAEESENIDQESLTKVFCDNDEKILDKSAQSQDFDDEKEGADEVMTEVLDTNPEEEAKVNQTAVVELPTEKMPELESSDHFVAEVSDGSEPSAVTLTESENDQTVIIAEPVREIAEPTIQPLQISNSEQDLSQDASDLSEINCFKNPMLTSSSIEDDLSSEAVANIIMESQRKMEENKVVEENDDEFFSVESTTIMDNNDSPDVEPEYEEPLSVPEETGYRKSSCQLQRVPVLVSSRSVDTGLQENLQDEDDLDDNNIMNTILEDAMTKSEPIVQVSATQESTETVEKTSTSVEIEKSANAATATSESIASITESESLEKVRSDKLVLEDEAPENIQTEFALEQQVTEEVKEEIAELRSSSFAPQEEEEKQEEEIVDEVKVDESADVDKFVGELVSEAVQKAKDEDQEKNEEVIEKTEDAESSEPTQVEETSAETKQKTVDEPVDEINEDNKETEPEISEEKAEEIPVLEEKIDPEDQIEIVSSSAEIDDRKVDDEKVEEGKVEEVGEEKDDGEDNLEEIKEIETKEFPEIETAISDVQESQDNSARKSPSPAPEEQKEASIPEPKEDSPEIPLTVIPDPEEKAAIEEAVKALSRPSEESEPAQVEDEEVDEILEETDLVKQAISSAVDAINSEPASSTEKEKVEQNDEEPKGEESYQGSDPKELEDAIIKESIKEGVAALNKTDDSGAAGLSETSAENVEVVEPSEVELPASEVEESKEQTIDEKKDETIITCALPTNHDFIPIARKIFITTRKTTQAAS</sequence>